<feature type="transmembrane region" description="Helical" evidence="1">
    <location>
        <begin position="70"/>
        <end position="88"/>
    </location>
</feature>
<keyword evidence="1" id="KW-0472">Membrane</keyword>
<protein>
    <submittedName>
        <fullName evidence="2">DUF3784 domain-containing protein</fullName>
    </submittedName>
</protein>
<dbReference type="Pfam" id="PF12650">
    <property type="entry name" value="DUF3784"/>
    <property type="match status" value="1"/>
</dbReference>
<sequence>MIKETIILGSFLLISGYLIGIKKATWLLAGYNEKRVLDKDKLATIVGITYAILGAILLLTGLLGLPFAELFALIAVGIIVLQIIYVQIKMVR</sequence>
<feature type="transmembrane region" description="Helical" evidence="1">
    <location>
        <begin position="6"/>
        <end position="30"/>
    </location>
</feature>
<proteinExistence type="predicted"/>
<evidence type="ECO:0000313" key="2">
    <source>
        <dbReference type="EMBL" id="MFC4709627.1"/>
    </source>
</evidence>
<evidence type="ECO:0000256" key="1">
    <source>
        <dbReference type="SAM" id="Phobius"/>
    </source>
</evidence>
<dbReference type="RefSeq" id="WP_379963747.1">
    <property type="nucleotide sequence ID" value="NZ_JBHSGT010000020.1"/>
</dbReference>
<organism evidence="2 3">
    <name type="scientific">Enterococcus eurekensis</name>
    <dbReference type="NCBI Taxonomy" id="1159753"/>
    <lineage>
        <taxon>Bacteria</taxon>
        <taxon>Bacillati</taxon>
        <taxon>Bacillota</taxon>
        <taxon>Bacilli</taxon>
        <taxon>Lactobacillales</taxon>
        <taxon>Enterococcaceae</taxon>
        <taxon>Enterococcus</taxon>
    </lineage>
</organism>
<feature type="transmembrane region" description="Helical" evidence="1">
    <location>
        <begin position="42"/>
        <end position="64"/>
    </location>
</feature>
<dbReference type="Proteomes" id="UP001596026">
    <property type="component" value="Unassembled WGS sequence"/>
</dbReference>
<keyword evidence="3" id="KW-1185">Reference proteome</keyword>
<dbReference type="EMBL" id="JBHSGT010000020">
    <property type="protein sequence ID" value="MFC4709627.1"/>
    <property type="molecule type" value="Genomic_DNA"/>
</dbReference>
<name>A0ABV9M1G6_9ENTE</name>
<gene>
    <name evidence="2" type="ORF">ACFO3L_03145</name>
</gene>
<dbReference type="InterPro" id="IPR017259">
    <property type="entry name" value="UCP037672"/>
</dbReference>
<evidence type="ECO:0000313" key="3">
    <source>
        <dbReference type="Proteomes" id="UP001596026"/>
    </source>
</evidence>
<accession>A0ABV9M1G6</accession>
<comment type="caution">
    <text evidence="2">The sequence shown here is derived from an EMBL/GenBank/DDBJ whole genome shotgun (WGS) entry which is preliminary data.</text>
</comment>
<keyword evidence="1" id="KW-0812">Transmembrane</keyword>
<keyword evidence="1" id="KW-1133">Transmembrane helix</keyword>
<reference evidence="3" key="1">
    <citation type="journal article" date="2019" name="Int. J. Syst. Evol. Microbiol.">
        <title>The Global Catalogue of Microorganisms (GCM) 10K type strain sequencing project: providing services to taxonomists for standard genome sequencing and annotation.</title>
        <authorList>
            <consortium name="The Broad Institute Genomics Platform"/>
            <consortium name="The Broad Institute Genome Sequencing Center for Infectious Disease"/>
            <person name="Wu L."/>
            <person name="Ma J."/>
        </authorList>
    </citation>
    <scope>NUCLEOTIDE SEQUENCE [LARGE SCALE GENOMIC DNA]</scope>
    <source>
        <strain evidence="3">CGMCC 1.19061</strain>
    </source>
</reference>